<dbReference type="EMBL" id="CVRS01000072">
    <property type="protein sequence ID" value="CRL38551.1"/>
    <property type="molecule type" value="Genomic_DNA"/>
</dbReference>
<name>A0A0M6WMR6_9FIRM</name>
<dbReference type="InterPro" id="IPR050229">
    <property type="entry name" value="GlpE_sulfurtransferase"/>
</dbReference>
<dbReference type="PANTHER" id="PTHR43031:SF1">
    <property type="entry name" value="PYRIDINE NUCLEOTIDE-DISULPHIDE OXIDOREDUCTASE"/>
    <property type="match status" value="1"/>
</dbReference>
<evidence type="ECO:0000313" key="9">
    <source>
        <dbReference type="Proteomes" id="UP000286271"/>
    </source>
</evidence>
<reference evidence="8 9" key="3">
    <citation type="submission" date="2018-08" db="EMBL/GenBank/DDBJ databases">
        <title>A genome reference for cultivated species of the human gut microbiota.</title>
        <authorList>
            <person name="Zou Y."/>
            <person name="Xue W."/>
            <person name="Luo G."/>
        </authorList>
    </citation>
    <scope>NUCLEOTIDE SEQUENCE [LARGE SCALE GENOMIC DNA]</scope>
    <source>
        <strain evidence="5 8">AM23-23AC</strain>
        <strain evidence="4 9">AM27-11</strain>
    </source>
</reference>
<evidence type="ECO:0000313" key="3">
    <source>
        <dbReference type="EMBL" id="CUM89462.1"/>
    </source>
</evidence>
<reference evidence="2" key="2">
    <citation type="submission" date="2015-05" db="EMBL/GenBank/DDBJ databases">
        <authorList>
            <person name="Wang D.B."/>
            <person name="Wang M."/>
        </authorList>
    </citation>
    <scope>NUCLEOTIDE SEQUENCE [LARGE SCALE GENOMIC DNA]</scope>
    <source>
        <strain evidence="2">L1-83</strain>
    </source>
</reference>
<dbReference type="EC" id="2.8.1.1" evidence="3"/>
<dbReference type="InterPro" id="IPR036873">
    <property type="entry name" value="Rhodanese-like_dom_sf"/>
</dbReference>
<dbReference type="Pfam" id="PF00581">
    <property type="entry name" value="Rhodanese"/>
    <property type="match status" value="1"/>
</dbReference>
<dbReference type="Gene3D" id="3.40.250.10">
    <property type="entry name" value="Rhodanese-like domain"/>
    <property type="match status" value="1"/>
</dbReference>
<evidence type="ECO:0000313" key="2">
    <source>
        <dbReference type="EMBL" id="CRL38551.1"/>
    </source>
</evidence>
<keyword evidence="3" id="KW-0808">Transferase</keyword>
<dbReference type="EMBL" id="QSKW01000007">
    <property type="protein sequence ID" value="RHE98609.1"/>
    <property type="molecule type" value="Genomic_DNA"/>
</dbReference>
<dbReference type="EMBL" id="CYXX01000005">
    <property type="protein sequence ID" value="CUM89462.1"/>
    <property type="molecule type" value="Genomic_DNA"/>
</dbReference>
<keyword evidence="6" id="KW-1185">Reference proteome</keyword>
<gene>
    <name evidence="3" type="primary">pspE_1</name>
    <name evidence="5" type="ORF">DW654_16275</name>
    <name evidence="4" type="ORF">DW707_06255</name>
    <name evidence="3" type="ORF">ERS852444_00971</name>
    <name evidence="2" type="ORF">RIL183_22761</name>
</gene>
<evidence type="ECO:0000259" key="1">
    <source>
        <dbReference type="PROSITE" id="PS50206"/>
    </source>
</evidence>
<reference evidence="6" key="1">
    <citation type="submission" date="2015-05" db="EMBL/GenBank/DDBJ databases">
        <authorList>
            <consortium name="Pathogen Informatics"/>
        </authorList>
    </citation>
    <scope>NUCLEOTIDE SEQUENCE [LARGE SCALE GENOMIC DNA]</scope>
    <source>
        <strain evidence="3 7">2789STDY5608887</strain>
        <strain evidence="6">L1-83</strain>
    </source>
</reference>
<evidence type="ECO:0000313" key="6">
    <source>
        <dbReference type="Proteomes" id="UP000049828"/>
    </source>
</evidence>
<protein>
    <submittedName>
        <fullName evidence="4">Rhodanese-like domain-containing protein</fullName>
    </submittedName>
    <submittedName>
        <fullName evidence="3">Thiosulfate sulfurtransferase PspE</fullName>
        <ecNumber evidence="3">2.8.1.1</ecNumber>
    </submittedName>
</protein>
<dbReference type="RefSeq" id="WP_021922343.1">
    <property type="nucleotide sequence ID" value="NZ_CAKZTK010000076.1"/>
</dbReference>
<dbReference type="PROSITE" id="PS50206">
    <property type="entry name" value="RHODANESE_3"/>
    <property type="match status" value="1"/>
</dbReference>
<dbReference type="AlphaFoldDB" id="A0A0M6WMR6"/>
<dbReference type="GO" id="GO:0004792">
    <property type="term" value="F:thiosulfate-cyanide sulfurtransferase activity"/>
    <property type="evidence" value="ECO:0007669"/>
    <property type="project" value="UniProtKB-EC"/>
</dbReference>
<evidence type="ECO:0000313" key="5">
    <source>
        <dbReference type="EMBL" id="RHF81236.1"/>
    </source>
</evidence>
<dbReference type="PANTHER" id="PTHR43031">
    <property type="entry name" value="FAD-DEPENDENT OXIDOREDUCTASE"/>
    <property type="match status" value="1"/>
</dbReference>
<sequence length="106" mass="12146">MSIFKKKLTVNEAINKAHTSENAMLIDCRTKDEFNHGHVAGAVNIPLNKITEDRILRRFPDKETSLYIIGSYNFRPEKAVKAFKKLGYKNAIFGGNMEEHYGMLKK</sequence>
<dbReference type="SMART" id="SM00450">
    <property type="entry name" value="RHOD"/>
    <property type="match status" value="1"/>
</dbReference>
<dbReference type="Proteomes" id="UP000049828">
    <property type="component" value="Unassembled WGS sequence"/>
</dbReference>
<organism evidence="2 6">
    <name type="scientific">Roseburia inulinivorans</name>
    <dbReference type="NCBI Taxonomy" id="360807"/>
    <lineage>
        <taxon>Bacteria</taxon>
        <taxon>Bacillati</taxon>
        <taxon>Bacillota</taxon>
        <taxon>Clostridia</taxon>
        <taxon>Lachnospirales</taxon>
        <taxon>Lachnospiraceae</taxon>
        <taxon>Roseburia</taxon>
    </lineage>
</organism>
<accession>A0A0M6WMR6</accession>
<dbReference type="CDD" id="cd00158">
    <property type="entry name" value="RHOD"/>
    <property type="match status" value="1"/>
</dbReference>
<dbReference type="Proteomes" id="UP000095453">
    <property type="component" value="Unassembled WGS sequence"/>
</dbReference>
<dbReference type="InterPro" id="IPR001763">
    <property type="entry name" value="Rhodanese-like_dom"/>
</dbReference>
<evidence type="ECO:0000313" key="4">
    <source>
        <dbReference type="EMBL" id="RHE98609.1"/>
    </source>
</evidence>
<feature type="domain" description="Rhodanese" evidence="1">
    <location>
        <begin position="19"/>
        <end position="99"/>
    </location>
</feature>
<dbReference type="EMBL" id="QRHP01000030">
    <property type="protein sequence ID" value="RHF81236.1"/>
    <property type="molecule type" value="Genomic_DNA"/>
</dbReference>
<dbReference type="SUPFAM" id="SSF52821">
    <property type="entry name" value="Rhodanese/Cell cycle control phosphatase"/>
    <property type="match status" value="1"/>
</dbReference>
<evidence type="ECO:0000313" key="7">
    <source>
        <dbReference type="Proteomes" id="UP000095453"/>
    </source>
</evidence>
<dbReference type="STRING" id="360807.ERS852392_01349"/>
<evidence type="ECO:0000313" key="8">
    <source>
        <dbReference type="Proteomes" id="UP000283701"/>
    </source>
</evidence>
<dbReference type="Proteomes" id="UP000283701">
    <property type="component" value="Unassembled WGS sequence"/>
</dbReference>
<dbReference type="OrthoDB" id="9800872at2"/>
<proteinExistence type="predicted"/>
<dbReference type="Proteomes" id="UP000286271">
    <property type="component" value="Unassembled WGS sequence"/>
</dbReference>